<dbReference type="SUPFAM" id="SSF52402">
    <property type="entry name" value="Adenine nucleotide alpha hydrolases-like"/>
    <property type="match status" value="2"/>
</dbReference>
<proteinExistence type="inferred from homology"/>
<protein>
    <submittedName>
        <fullName evidence="3">Universal stress protein</fullName>
    </submittedName>
</protein>
<comment type="similarity">
    <text evidence="1">Belongs to the universal stress protein A family.</text>
</comment>
<dbReference type="PANTHER" id="PTHR46268:SF6">
    <property type="entry name" value="UNIVERSAL STRESS PROTEIN UP12"/>
    <property type="match status" value="1"/>
</dbReference>
<dbReference type="Gene3D" id="3.40.50.620">
    <property type="entry name" value="HUPs"/>
    <property type="match status" value="2"/>
</dbReference>
<dbReference type="EMBL" id="JBHSDS010000006">
    <property type="protein sequence ID" value="MFC4358309.1"/>
    <property type="molecule type" value="Genomic_DNA"/>
</dbReference>
<name>A0ABD5PCW3_9EURY</name>
<dbReference type="PANTHER" id="PTHR46268">
    <property type="entry name" value="STRESS RESPONSE PROTEIN NHAX"/>
    <property type="match status" value="1"/>
</dbReference>
<sequence>MYERVLLATDGSVGAAVATAQAVTLAAAFGSTLHVVSVVPTPGRRSASATGDSGPPLDDAAAALATSAEAAVDDAETTARERGLRVETAVERGRPHRVVLEHADRVGADLVVVGRHGRTNRPEFLLGSTAERVVREATTPVLTATGADGFADVTAVLLPTDGSRGSLAALPHAAALARQFDAPVHVLAVTDVSVFDPDVVVGLLGGLARLSERYADAAAATLDAEGISTETAIGEGVPAREILDYATEVGADLITMGTRGRRGTERLLLGSTASKVLRGATRPVLTVRSPSGRE</sequence>
<dbReference type="InterPro" id="IPR006016">
    <property type="entry name" value="UspA"/>
</dbReference>
<accession>A0ABD5PCW3</accession>
<dbReference type="Pfam" id="PF00582">
    <property type="entry name" value="Usp"/>
    <property type="match status" value="2"/>
</dbReference>
<dbReference type="InterPro" id="IPR006015">
    <property type="entry name" value="Universal_stress_UspA"/>
</dbReference>
<dbReference type="InterPro" id="IPR014729">
    <property type="entry name" value="Rossmann-like_a/b/a_fold"/>
</dbReference>
<dbReference type="CDD" id="cd00293">
    <property type="entry name" value="USP-like"/>
    <property type="match status" value="2"/>
</dbReference>
<organism evidence="3 4">
    <name type="scientific">Halobium salinum</name>
    <dbReference type="NCBI Taxonomy" id="1364940"/>
    <lineage>
        <taxon>Archaea</taxon>
        <taxon>Methanobacteriati</taxon>
        <taxon>Methanobacteriota</taxon>
        <taxon>Stenosarchaea group</taxon>
        <taxon>Halobacteria</taxon>
        <taxon>Halobacteriales</taxon>
        <taxon>Haloferacaceae</taxon>
        <taxon>Halobium</taxon>
    </lineage>
</organism>
<gene>
    <name evidence="3" type="ORF">ACFO0N_10160</name>
</gene>
<dbReference type="Proteomes" id="UP001595921">
    <property type="component" value="Unassembled WGS sequence"/>
</dbReference>
<keyword evidence="4" id="KW-1185">Reference proteome</keyword>
<evidence type="ECO:0000259" key="2">
    <source>
        <dbReference type="Pfam" id="PF00582"/>
    </source>
</evidence>
<feature type="domain" description="UspA" evidence="2">
    <location>
        <begin position="156"/>
        <end position="288"/>
    </location>
</feature>
<evidence type="ECO:0000256" key="1">
    <source>
        <dbReference type="ARBA" id="ARBA00008791"/>
    </source>
</evidence>
<reference evidence="3 4" key="1">
    <citation type="journal article" date="2019" name="Int. J. Syst. Evol. Microbiol.">
        <title>The Global Catalogue of Microorganisms (GCM) 10K type strain sequencing project: providing services to taxonomists for standard genome sequencing and annotation.</title>
        <authorList>
            <consortium name="The Broad Institute Genomics Platform"/>
            <consortium name="The Broad Institute Genome Sequencing Center for Infectious Disease"/>
            <person name="Wu L."/>
            <person name="Ma J."/>
        </authorList>
    </citation>
    <scope>NUCLEOTIDE SEQUENCE [LARGE SCALE GENOMIC DNA]</scope>
    <source>
        <strain evidence="3 4">CGMCC 1.12553</strain>
    </source>
</reference>
<evidence type="ECO:0000313" key="4">
    <source>
        <dbReference type="Proteomes" id="UP001595921"/>
    </source>
</evidence>
<dbReference type="PRINTS" id="PR01438">
    <property type="entry name" value="UNVRSLSTRESS"/>
</dbReference>
<comment type="caution">
    <text evidence="3">The sequence shown here is derived from an EMBL/GenBank/DDBJ whole genome shotgun (WGS) entry which is preliminary data.</text>
</comment>
<feature type="domain" description="UspA" evidence="2">
    <location>
        <begin position="1"/>
        <end position="142"/>
    </location>
</feature>
<dbReference type="AlphaFoldDB" id="A0ABD5PCW3"/>
<dbReference type="RefSeq" id="WP_267624004.1">
    <property type="nucleotide sequence ID" value="NZ_JAODIW010000008.1"/>
</dbReference>
<evidence type="ECO:0000313" key="3">
    <source>
        <dbReference type="EMBL" id="MFC4358309.1"/>
    </source>
</evidence>